<feature type="region of interest" description="Disordered" evidence="1">
    <location>
        <begin position="1"/>
        <end position="27"/>
    </location>
</feature>
<feature type="compositionally biased region" description="Pro residues" evidence="1">
    <location>
        <begin position="1"/>
        <end position="22"/>
    </location>
</feature>
<evidence type="ECO:0000256" key="1">
    <source>
        <dbReference type="SAM" id="MobiDB-lite"/>
    </source>
</evidence>
<dbReference type="EMBL" id="GECU01031089">
    <property type="protein sequence ID" value="JAS76617.1"/>
    <property type="molecule type" value="Transcribed_RNA"/>
</dbReference>
<evidence type="ECO:0000313" key="2">
    <source>
        <dbReference type="EMBL" id="JAS76617.1"/>
    </source>
</evidence>
<protein>
    <submittedName>
        <fullName evidence="2">Uncharacterized protein</fullName>
    </submittedName>
</protein>
<gene>
    <name evidence="2" type="ORF">g.883</name>
</gene>
<proteinExistence type="predicted"/>
<feature type="non-terminal residue" evidence="2">
    <location>
        <position position="1"/>
    </location>
</feature>
<sequence>QNPPPVRAPLPPPRHPPPPPTPGATASMRYDYALKSTSWTDDFVCLDLPPRLRQSPTRTRRISNFPIINWIMAINKIYPINNTQFTSLILLYIAIQEISLK</sequence>
<name>A0A1B6HPK7_9HEMI</name>
<organism evidence="2">
    <name type="scientific">Homalodisca liturata</name>
    <dbReference type="NCBI Taxonomy" id="320908"/>
    <lineage>
        <taxon>Eukaryota</taxon>
        <taxon>Metazoa</taxon>
        <taxon>Ecdysozoa</taxon>
        <taxon>Arthropoda</taxon>
        <taxon>Hexapoda</taxon>
        <taxon>Insecta</taxon>
        <taxon>Pterygota</taxon>
        <taxon>Neoptera</taxon>
        <taxon>Paraneoptera</taxon>
        <taxon>Hemiptera</taxon>
        <taxon>Auchenorrhyncha</taxon>
        <taxon>Membracoidea</taxon>
        <taxon>Cicadellidae</taxon>
        <taxon>Cicadellinae</taxon>
        <taxon>Proconiini</taxon>
        <taxon>Homalodisca</taxon>
    </lineage>
</organism>
<reference evidence="2" key="1">
    <citation type="submission" date="2015-11" db="EMBL/GenBank/DDBJ databases">
        <title>De novo transcriptome assembly of four potential Pierce s Disease insect vectors from Arizona vineyards.</title>
        <authorList>
            <person name="Tassone E.E."/>
        </authorList>
    </citation>
    <scope>NUCLEOTIDE SEQUENCE</scope>
</reference>
<accession>A0A1B6HPK7</accession>
<dbReference type="AlphaFoldDB" id="A0A1B6HPK7"/>